<organism evidence="9 10">
    <name type="scientific">Dyella acidiphila</name>
    <dbReference type="NCBI Taxonomy" id="2775866"/>
    <lineage>
        <taxon>Bacteria</taxon>
        <taxon>Pseudomonadati</taxon>
        <taxon>Pseudomonadota</taxon>
        <taxon>Gammaproteobacteria</taxon>
        <taxon>Lysobacterales</taxon>
        <taxon>Rhodanobacteraceae</taxon>
        <taxon>Dyella</taxon>
    </lineage>
</organism>
<evidence type="ECO:0000313" key="9">
    <source>
        <dbReference type="EMBL" id="MBE1161791.1"/>
    </source>
</evidence>
<proteinExistence type="inferred from homology"/>
<dbReference type="Gene3D" id="2.170.130.10">
    <property type="entry name" value="TonB-dependent receptor, plug domain"/>
    <property type="match status" value="1"/>
</dbReference>
<feature type="signal peptide" evidence="6">
    <location>
        <begin position="1"/>
        <end position="28"/>
    </location>
</feature>
<feature type="domain" description="TonB-dependent receptor-like beta-barrel" evidence="7">
    <location>
        <begin position="540"/>
        <end position="1042"/>
    </location>
</feature>
<dbReference type="NCBIfam" id="TIGR01782">
    <property type="entry name" value="TonB-Xanth-Caul"/>
    <property type="match status" value="1"/>
</dbReference>
<keyword evidence="3" id="KW-0998">Cell outer membrane</keyword>
<gene>
    <name evidence="9" type="ORF">IGX34_15520</name>
</gene>
<dbReference type="InterPro" id="IPR010104">
    <property type="entry name" value="TonB_rcpt_bac"/>
</dbReference>
<evidence type="ECO:0000256" key="1">
    <source>
        <dbReference type="ARBA" id="ARBA00004442"/>
    </source>
</evidence>
<dbReference type="InterPro" id="IPR036942">
    <property type="entry name" value="Beta-barrel_TonB_sf"/>
</dbReference>
<keyword evidence="4" id="KW-0798">TonB box</keyword>
<dbReference type="Pfam" id="PF07715">
    <property type="entry name" value="Plug"/>
    <property type="match status" value="1"/>
</dbReference>
<comment type="subcellular location">
    <subcellularLocation>
        <location evidence="1 4">Cell outer membrane</location>
    </subcellularLocation>
</comment>
<feature type="region of interest" description="Disordered" evidence="5">
    <location>
        <begin position="38"/>
        <end position="76"/>
    </location>
</feature>
<dbReference type="InterPro" id="IPR037066">
    <property type="entry name" value="Plug_dom_sf"/>
</dbReference>
<feature type="domain" description="TonB-dependent receptor plug" evidence="8">
    <location>
        <begin position="102"/>
        <end position="205"/>
    </location>
</feature>
<dbReference type="Pfam" id="PF00593">
    <property type="entry name" value="TonB_dep_Rec_b-barrel"/>
    <property type="match status" value="1"/>
</dbReference>
<keyword evidence="6" id="KW-0732">Signal</keyword>
<evidence type="ECO:0000259" key="8">
    <source>
        <dbReference type="Pfam" id="PF07715"/>
    </source>
</evidence>
<dbReference type="SUPFAM" id="SSF56935">
    <property type="entry name" value="Porins"/>
    <property type="match status" value="1"/>
</dbReference>
<name>A0ABR9GCM2_9GAMM</name>
<keyword evidence="10" id="KW-1185">Reference proteome</keyword>
<comment type="caution">
    <text evidence="9">The sequence shown here is derived from an EMBL/GenBank/DDBJ whole genome shotgun (WGS) entry which is preliminary data.</text>
</comment>
<evidence type="ECO:0000256" key="5">
    <source>
        <dbReference type="SAM" id="MobiDB-lite"/>
    </source>
</evidence>
<keyword evidence="2 4" id="KW-0472">Membrane</keyword>
<accession>A0ABR9GCM2</accession>
<dbReference type="InterPro" id="IPR012910">
    <property type="entry name" value="Plug_dom"/>
</dbReference>
<dbReference type="PANTHER" id="PTHR40980">
    <property type="entry name" value="PLUG DOMAIN-CONTAINING PROTEIN"/>
    <property type="match status" value="1"/>
</dbReference>
<dbReference type="EMBL" id="JACZZA010000010">
    <property type="protein sequence ID" value="MBE1161791.1"/>
    <property type="molecule type" value="Genomic_DNA"/>
</dbReference>
<dbReference type="Gene3D" id="2.40.170.20">
    <property type="entry name" value="TonB-dependent receptor, beta-barrel domain"/>
    <property type="match status" value="1"/>
</dbReference>
<evidence type="ECO:0000256" key="2">
    <source>
        <dbReference type="ARBA" id="ARBA00023136"/>
    </source>
</evidence>
<reference evidence="9 10" key="1">
    <citation type="submission" date="2020-09" db="EMBL/GenBank/DDBJ databases">
        <title>Dyella sp. 7MK23 isolated from forest soil.</title>
        <authorList>
            <person name="Fu J."/>
        </authorList>
    </citation>
    <scope>NUCLEOTIDE SEQUENCE [LARGE SCALE GENOMIC DNA]</scope>
    <source>
        <strain evidence="9 10">7MK23</strain>
    </source>
</reference>
<dbReference type="Proteomes" id="UP000651010">
    <property type="component" value="Unassembled WGS sequence"/>
</dbReference>
<dbReference type="InterPro" id="IPR000531">
    <property type="entry name" value="Beta-barrel_TonB"/>
</dbReference>
<sequence length="1075" mass="115532">MSALQRKHPLSFAISMSLLAVMATSAVAAQSTGAQVDTPQTQAAASQNAPATPSAAATKAKPAAAAPGSDTTAKNASQNAATLSAVNVVGVRASQMRAIEVKREAPNIQDSITAESIGQLPDVTITDALQRVTGVQINRDAGVGTTVDVRGLPEVGTMLNGEAFITADQIDSQQPDFTMLPATLFHSVDVIKSPTASTTDGGISGALDLHTYRPWDLPTGFTYSYSADGERGQTSKQWGPEANGLISYNSNGHWGLLVSADYSDTTRTNSNEGLDQYGVVLNGENAASAGGYNGFLTPWNGAPIPSKIVQNPDGSVDVNGDGKSNGVFMGSQDISLYDITTERKRKSGNASFQMDLGSGLSLTSDYFYAHQAQFDRNYGIQFNSTNWQGATYVPLKSRDTGSPIAGSYGTPEPGWGGSQLYTTQVYEKWPGDVESFSQITRKESTAENFNLQVDFDNGGPFTGSVRGIRDTARQSNVETDINVSDSDGVLWPNVLMPGVPDNAVAPGTFIYPSQLGGNRVFNANGTPQNTVPIIANFGGRYLTVSMPSSLASQFANPDGWTMKTLESSGDYDRSVGLNALRFDGHYDFGDGIKLDFGLRNAIRSADNIGFTLVTPVYAGMGASDPNGCLVRYVGADVVLNSGSCTAGNSLGYFRAGPLSALQVPNTPGPLANNWKEYANLLGSGITFWAIDPRAMDDPEGYWKSLYPDTTRQGEPGTTWGVSLKETTGYAQADFDGMLGSMPYSGNVGVRVIRTNLDVTQHLSGAPGAYGTEAADAGTEVTKRDYRDVLPAANFALDLTDDLKFRLAYSKNMMPLDLSTWGGGLQLNYSLVETPQGPLFRVSEGTSTGNPNLNPWRSTNYGASLEYYINPTSMISLAGFRIDVQSFIKTGSVINCALPDEDGVVRDHCITITEPIQGTGNSIQGAEFDYRQGFTFLPGFLSKTGIEVNATYAPSNTGETDLAGHKIPFQDNSTESGNFILWYQNDRFQARLAYNYRSRRAVSEDVGGITGMEMYEAPQKYLDASVSYKLDKYFEVFLDGTNLTNEYQHYYLVWPDQPAHSTFSERMVMVGVRGQW</sequence>
<dbReference type="RefSeq" id="WP_192556639.1">
    <property type="nucleotide sequence ID" value="NZ_JACZZA010000010.1"/>
</dbReference>
<evidence type="ECO:0000313" key="10">
    <source>
        <dbReference type="Proteomes" id="UP000651010"/>
    </source>
</evidence>
<evidence type="ECO:0000256" key="3">
    <source>
        <dbReference type="ARBA" id="ARBA00023237"/>
    </source>
</evidence>
<feature type="compositionally biased region" description="Low complexity" evidence="5">
    <location>
        <begin position="38"/>
        <end position="67"/>
    </location>
</feature>
<feature type="chain" id="PRO_5046383903" evidence="6">
    <location>
        <begin position="29"/>
        <end position="1075"/>
    </location>
</feature>
<comment type="similarity">
    <text evidence="4">Belongs to the TonB-dependent receptor family.</text>
</comment>
<evidence type="ECO:0000256" key="4">
    <source>
        <dbReference type="RuleBase" id="RU003357"/>
    </source>
</evidence>
<evidence type="ECO:0000256" key="6">
    <source>
        <dbReference type="SAM" id="SignalP"/>
    </source>
</evidence>
<protein>
    <submittedName>
        <fullName evidence="9">TonB-dependent receptor</fullName>
    </submittedName>
</protein>
<evidence type="ECO:0000259" key="7">
    <source>
        <dbReference type="Pfam" id="PF00593"/>
    </source>
</evidence>
<dbReference type="PANTHER" id="PTHR40980:SF3">
    <property type="entry name" value="TONB-DEPENDENT RECEPTOR-LIKE BETA-BARREL DOMAIN-CONTAINING PROTEIN"/>
    <property type="match status" value="1"/>
</dbReference>
<keyword evidence="9" id="KW-0675">Receptor</keyword>